<evidence type="ECO:0000259" key="7">
    <source>
        <dbReference type="Pfam" id="PF08281"/>
    </source>
</evidence>
<dbReference type="SUPFAM" id="SSF88659">
    <property type="entry name" value="Sigma3 and sigma4 domains of RNA polymerase sigma factors"/>
    <property type="match status" value="1"/>
</dbReference>
<dbReference type="AlphaFoldDB" id="A0A645CCS1"/>
<dbReference type="Gene3D" id="1.10.1740.10">
    <property type="match status" value="1"/>
</dbReference>
<dbReference type="InterPro" id="IPR000838">
    <property type="entry name" value="RNA_pol_sigma70_ECF_CS"/>
</dbReference>
<dbReference type="InterPro" id="IPR007627">
    <property type="entry name" value="RNA_pol_sigma70_r2"/>
</dbReference>
<dbReference type="CDD" id="cd06171">
    <property type="entry name" value="Sigma70_r4"/>
    <property type="match status" value="1"/>
</dbReference>
<evidence type="ECO:0000259" key="6">
    <source>
        <dbReference type="Pfam" id="PF04542"/>
    </source>
</evidence>
<dbReference type="InterPro" id="IPR036388">
    <property type="entry name" value="WH-like_DNA-bd_sf"/>
</dbReference>
<feature type="domain" description="RNA polymerase sigma factor 70 region 4 type 2" evidence="7">
    <location>
        <begin position="117"/>
        <end position="169"/>
    </location>
</feature>
<dbReference type="NCBIfam" id="TIGR02937">
    <property type="entry name" value="sigma70-ECF"/>
    <property type="match status" value="1"/>
</dbReference>
<accession>A0A645CCS1</accession>
<dbReference type="Pfam" id="PF04542">
    <property type="entry name" value="Sigma70_r2"/>
    <property type="match status" value="1"/>
</dbReference>
<evidence type="ECO:0000256" key="4">
    <source>
        <dbReference type="ARBA" id="ARBA00023125"/>
    </source>
</evidence>
<dbReference type="Gene3D" id="1.10.10.10">
    <property type="entry name" value="Winged helix-like DNA-binding domain superfamily/Winged helix DNA-binding domain"/>
    <property type="match status" value="1"/>
</dbReference>
<feature type="domain" description="RNA polymerase sigma-70 region 2" evidence="6">
    <location>
        <begin position="24"/>
        <end position="86"/>
    </location>
</feature>
<dbReference type="SUPFAM" id="SSF88946">
    <property type="entry name" value="Sigma2 domain of RNA polymerase sigma factors"/>
    <property type="match status" value="1"/>
</dbReference>
<dbReference type="PANTHER" id="PTHR43133">
    <property type="entry name" value="RNA POLYMERASE ECF-TYPE SIGMA FACTO"/>
    <property type="match status" value="1"/>
</dbReference>
<dbReference type="InterPro" id="IPR014284">
    <property type="entry name" value="RNA_pol_sigma-70_dom"/>
</dbReference>
<evidence type="ECO:0000256" key="1">
    <source>
        <dbReference type="ARBA" id="ARBA00010641"/>
    </source>
</evidence>
<keyword evidence="4" id="KW-0238">DNA-binding</keyword>
<evidence type="ECO:0000256" key="5">
    <source>
        <dbReference type="ARBA" id="ARBA00023163"/>
    </source>
</evidence>
<proteinExistence type="inferred from homology"/>
<dbReference type="GO" id="GO:0016987">
    <property type="term" value="F:sigma factor activity"/>
    <property type="evidence" value="ECO:0007669"/>
    <property type="project" value="UniProtKB-KW"/>
</dbReference>
<dbReference type="PROSITE" id="PS01063">
    <property type="entry name" value="SIGMA70_ECF"/>
    <property type="match status" value="1"/>
</dbReference>
<keyword evidence="5" id="KW-0804">Transcription</keyword>
<evidence type="ECO:0000256" key="2">
    <source>
        <dbReference type="ARBA" id="ARBA00023015"/>
    </source>
</evidence>
<dbReference type="GO" id="GO:0006352">
    <property type="term" value="P:DNA-templated transcription initiation"/>
    <property type="evidence" value="ECO:0007669"/>
    <property type="project" value="InterPro"/>
</dbReference>
<sequence>MKLINIFKHNKSKKYFEDQISLIYKDLYKFIYSIIKNQHLTDDILQETLMKAYEKFDTIKDINKFKSWIFTVAKNESLSWIKKYNREIPSQEIHLELSADFLEDITGDLLIKSETKEQIRESIKMLKPIDQEIMYLRYYYDLNLNEIALILNLNHNTVRTKHVRAKEKIYKHVLYNESSLEIAAATLQKKEV</sequence>
<keyword evidence="3" id="KW-0731">Sigma factor</keyword>
<dbReference type="InterPro" id="IPR039425">
    <property type="entry name" value="RNA_pol_sigma-70-like"/>
</dbReference>
<dbReference type="InterPro" id="IPR013324">
    <property type="entry name" value="RNA_pol_sigma_r3/r4-like"/>
</dbReference>
<name>A0A645CCS1_9ZZZZ</name>
<dbReference type="InterPro" id="IPR013325">
    <property type="entry name" value="RNA_pol_sigma_r2"/>
</dbReference>
<dbReference type="Pfam" id="PF08281">
    <property type="entry name" value="Sigma70_r4_2"/>
    <property type="match status" value="1"/>
</dbReference>
<gene>
    <name evidence="8" type="primary">sigM_13</name>
    <name evidence="8" type="ORF">SDC9_121702</name>
</gene>
<dbReference type="PANTHER" id="PTHR43133:SF60">
    <property type="entry name" value="RNA POLYMERASE SIGMA FACTOR SIGV"/>
    <property type="match status" value="1"/>
</dbReference>
<dbReference type="GO" id="GO:0003677">
    <property type="term" value="F:DNA binding"/>
    <property type="evidence" value="ECO:0007669"/>
    <property type="project" value="UniProtKB-KW"/>
</dbReference>
<evidence type="ECO:0000256" key="3">
    <source>
        <dbReference type="ARBA" id="ARBA00023082"/>
    </source>
</evidence>
<keyword evidence="2" id="KW-0805">Transcription regulation</keyword>
<organism evidence="8">
    <name type="scientific">bioreactor metagenome</name>
    <dbReference type="NCBI Taxonomy" id="1076179"/>
    <lineage>
        <taxon>unclassified sequences</taxon>
        <taxon>metagenomes</taxon>
        <taxon>ecological metagenomes</taxon>
    </lineage>
</organism>
<comment type="similarity">
    <text evidence="1">Belongs to the sigma-70 factor family. ECF subfamily.</text>
</comment>
<reference evidence="8" key="1">
    <citation type="submission" date="2019-08" db="EMBL/GenBank/DDBJ databases">
        <authorList>
            <person name="Kucharzyk K."/>
            <person name="Murdoch R.W."/>
            <person name="Higgins S."/>
            <person name="Loffler F."/>
        </authorList>
    </citation>
    <scope>NUCLEOTIDE SEQUENCE</scope>
</reference>
<comment type="caution">
    <text evidence="8">The sequence shown here is derived from an EMBL/GenBank/DDBJ whole genome shotgun (WGS) entry which is preliminary data.</text>
</comment>
<dbReference type="EMBL" id="VSSQ01026151">
    <property type="protein sequence ID" value="MPM74713.1"/>
    <property type="molecule type" value="Genomic_DNA"/>
</dbReference>
<evidence type="ECO:0000313" key="8">
    <source>
        <dbReference type="EMBL" id="MPM74713.1"/>
    </source>
</evidence>
<protein>
    <submittedName>
        <fullName evidence="8">ECF RNA polymerase sigma factor SigM</fullName>
    </submittedName>
</protein>
<dbReference type="InterPro" id="IPR013249">
    <property type="entry name" value="RNA_pol_sigma70_r4_t2"/>
</dbReference>